<keyword evidence="5" id="KW-0808">Transferase</keyword>
<keyword evidence="3" id="KW-0963">Cytoplasm</keyword>
<evidence type="ECO:0000256" key="3">
    <source>
        <dbReference type="ARBA" id="ARBA00022490"/>
    </source>
</evidence>
<evidence type="ECO:0000256" key="4">
    <source>
        <dbReference type="ARBA" id="ARBA00022597"/>
    </source>
</evidence>
<dbReference type="PANTHER" id="PTHR33799">
    <property type="entry name" value="PTS PERMEASE-RELATED-RELATED"/>
    <property type="match status" value="1"/>
</dbReference>
<dbReference type="PANTHER" id="PTHR33799:SF1">
    <property type="entry name" value="PTS SYSTEM MANNOSE-SPECIFIC EIIAB COMPONENT-RELATED"/>
    <property type="match status" value="1"/>
</dbReference>
<protein>
    <recommendedName>
        <fullName evidence="8">PTS EIIA type-4 domain-containing protein</fullName>
    </recommendedName>
</protein>
<dbReference type="Gene3D" id="3.40.50.510">
    <property type="entry name" value="Phosphotransferase system, mannose-type IIA component"/>
    <property type="match status" value="1"/>
</dbReference>
<feature type="domain" description="PTS EIIA type-4" evidence="8">
    <location>
        <begin position="1"/>
        <end position="125"/>
    </location>
</feature>
<dbReference type="InterPro" id="IPR004701">
    <property type="entry name" value="PTS_EIIA_man-typ"/>
</dbReference>
<gene>
    <name evidence="9" type="ORF">DK873_00185</name>
</gene>
<dbReference type="InterPro" id="IPR051471">
    <property type="entry name" value="Bacterial_PTS_sugar_comp"/>
</dbReference>
<dbReference type="Proteomes" id="UP000247698">
    <property type="component" value="Unassembled WGS sequence"/>
</dbReference>
<dbReference type="InterPro" id="IPR033887">
    <property type="entry name" value="PTS_IIA_man"/>
</dbReference>
<comment type="subcellular location">
    <subcellularLocation>
        <location evidence="1">Cytoplasm</location>
    </subcellularLocation>
</comment>
<proteinExistence type="predicted"/>
<evidence type="ECO:0000256" key="7">
    <source>
        <dbReference type="ARBA" id="ARBA00022777"/>
    </source>
</evidence>
<evidence type="ECO:0000256" key="1">
    <source>
        <dbReference type="ARBA" id="ARBA00004496"/>
    </source>
</evidence>
<keyword evidence="7" id="KW-0418">Kinase</keyword>
<dbReference type="RefSeq" id="WP_110445337.1">
    <property type="nucleotide sequence ID" value="NZ_QGLG01000001.1"/>
</dbReference>
<dbReference type="PROSITE" id="PS51096">
    <property type="entry name" value="PTS_EIIA_TYPE_4"/>
    <property type="match status" value="1"/>
</dbReference>
<dbReference type="Pfam" id="PF03610">
    <property type="entry name" value="EIIA-man"/>
    <property type="match status" value="1"/>
</dbReference>
<reference evidence="9 10" key="1">
    <citation type="submission" date="2018-05" db="EMBL/GenBank/DDBJ databases">
        <title>Reference genomes for bee gut microbiota database.</title>
        <authorList>
            <person name="Ellegaard K.M."/>
        </authorList>
    </citation>
    <scope>NUCLEOTIDE SEQUENCE [LARGE SCALE GENOMIC DNA]</scope>
    <source>
        <strain evidence="9 10">ESL0184</strain>
    </source>
</reference>
<sequence>MQIILASHSQMAKGLKQTVELIMGKQSNLHAIAAYDDEQESLKKQIADQIMSNSNEKYLFLTDIIGGSVNTIIAQMIDDKENMFLVTGMNLPLVLTVLTAKMDNCSSDQVANKLEEFCEEARKELKVVRVAAQEAEDF</sequence>
<dbReference type="InterPro" id="IPR036662">
    <property type="entry name" value="PTS_EIIA_man-typ_sf"/>
</dbReference>
<dbReference type="CDD" id="cd00006">
    <property type="entry name" value="PTS_IIA_man"/>
    <property type="match status" value="1"/>
</dbReference>
<evidence type="ECO:0000256" key="2">
    <source>
        <dbReference type="ARBA" id="ARBA00022448"/>
    </source>
</evidence>
<dbReference type="EMBL" id="QGLG01000001">
    <property type="protein sequence ID" value="PXY86006.1"/>
    <property type="molecule type" value="Genomic_DNA"/>
</dbReference>
<name>A0ABX5N5D0_9LACO</name>
<evidence type="ECO:0000313" key="9">
    <source>
        <dbReference type="EMBL" id="PXY86006.1"/>
    </source>
</evidence>
<comment type="caution">
    <text evidence="9">The sequence shown here is derived from an EMBL/GenBank/DDBJ whole genome shotgun (WGS) entry which is preliminary data.</text>
</comment>
<evidence type="ECO:0000259" key="8">
    <source>
        <dbReference type="PROSITE" id="PS51096"/>
    </source>
</evidence>
<evidence type="ECO:0000313" key="10">
    <source>
        <dbReference type="Proteomes" id="UP000247698"/>
    </source>
</evidence>
<evidence type="ECO:0000256" key="5">
    <source>
        <dbReference type="ARBA" id="ARBA00022679"/>
    </source>
</evidence>
<evidence type="ECO:0000256" key="6">
    <source>
        <dbReference type="ARBA" id="ARBA00022683"/>
    </source>
</evidence>
<keyword evidence="4" id="KW-0762">Sugar transport</keyword>
<accession>A0ABX5N5D0</accession>
<keyword evidence="6" id="KW-0598">Phosphotransferase system</keyword>
<keyword evidence="10" id="KW-1185">Reference proteome</keyword>
<organism evidence="9 10">
    <name type="scientific">Lactobacillus melliventris</name>
    <dbReference type="NCBI Taxonomy" id="1218507"/>
    <lineage>
        <taxon>Bacteria</taxon>
        <taxon>Bacillati</taxon>
        <taxon>Bacillota</taxon>
        <taxon>Bacilli</taxon>
        <taxon>Lactobacillales</taxon>
        <taxon>Lactobacillaceae</taxon>
        <taxon>Lactobacillus</taxon>
    </lineage>
</organism>
<keyword evidence="2" id="KW-0813">Transport</keyword>
<dbReference type="SUPFAM" id="SSF53062">
    <property type="entry name" value="PTS system fructose IIA component-like"/>
    <property type="match status" value="1"/>
</dbReference>